<dbReference type="RefSeq" id="WP_370562466.1">
    <property type="nucleotide sequence ID" value="NZ_JBFWIB010000002.1"/>
</dbReference>
<proteinExistence type="predicted"/>
<keyword evidence="2" id="KW-1185">Reference proteome</keyword>
<reference evidence="1 2" key="1">
    <citation type="submission" date="2024-07" db="EMBL/GenBank/DDBJ databases">
        <title>Luteimonas salilacus sp. nov., isolated from the shore soil of Salt Lake in Tibet of China.</title>
        <authorList>
            <person name="Zhang X."/>
            <person name="Li A."/>
        </authorList>
    </citation>
    <scope>NUCLEOTIDE SEQUENCE [LARGE SCALE GENOMIC DNA]</scope>
    <source>
        <strain evidence="1 2">B3-2-R+30</strain>
    </source>
</reference>
<gene>
    <name evidence="1" type="ORF">AB6713_12950</name>
</gene>
<organism evidence="1 2">
    <name type="scientific">Luteimonas salinilitoris</name>
    <dbReference type="NCBI Taxonomy" id="3237697"/>
    <lineage>
        <taxon>Bacteria</taxon>
        <taxon>Pseudomonadati</taxon>
        <taxon>Pseudomonadota</taxon>
        <taxon>Gammaproteobacteria</taxon>
        <taxon>Lysobacterales</taxon>
        <taxon>Lysobacteraceae</taxon>
        <taxon>Luteimonas</taxon>
    </lineage>
</organism>
<comment type="caution">
    <text evidence="1">The sequence shown here is derived from an EMBL/GenBank/DDBJ whole genome shotgun (WGS) entry which is preliminary data.</text>
</comment>
<name>A0ABV4HRX3_9GAMM</name>
<dbReference type="Pfam" id="PF03692">
    <property type="entry name" value="CxxCxxCC"/>
    <property type="match status" value="1"/>
</dbReference>
<accession>A0ABV4HRX3</accession>
<protein>
    <submittedName>
        <fullName evidence="1">YkgJ family cysteine cluster protein</fullName>
    </submittedName>
</protein>
<dbReference type="InterPro" id="IPR005358">
    <property type="entry name" value="Puta_zinc/iron-chelating_dom"/>
</dbReference>
<sequence>MKAEVDLRDADDEGVDASVSCGRCDAICCRLTVVLMPEDDVPAHLTDHTERGLHVMARDEEGWCVAVDPLRMCCSIYDQRPSVCRKFAMGSPYCRHVRETHHDQLRRGIPLTMY</sequence>
<evidence type="ECO:0000313" key="1">
    <source>
        <dbReference type="EMBL" id="MEZ0475513.1"/>
    </source>
</evidence>
<dbReference type="Proteomes" id="UP001566331">
    <property type="component" value="Unassembled WGS sequence"/>
</dbReference>
<dbReference type="EMBL" id="JBFWIC010000017">
    <property type="protein sequence ID" value="MEZ0475513.1"/>
    <property type="molecule type" value="Genomic_DNA"/>
</dbReference>
<evidence type="ECO:0000313" key="2">
    <source>
        <dbReference type="Proteomes" id="UP001566331"/>
    </source>
</evidence>